<feature type="compositionally biased region" description="Pro residues" evidence="1">
    <location>
        <begin position="9"/>
        <end position="24"/>
    </location>
</feature>
<dbReference type="SUPFAM" id="SSF81995">
    <property type="entry name" value="beta-sandwich domain of Sec23/24"/>
    <property type="match status" value="1"/>
</dbReference>
<dbReference type="Proteomes" id="UP000442990">
    <property type="component" value="Unassembled WGS sequence"/>
</dbReference>
<keyword evidence="2" id="KW-0472">Membrane</keyword>
<feature type="transmembrane region" description="Helical" evidence="2">
    <location>
        <begin position="71"/>
        <end position="94"/>
    </location>
</feature>
<evidence type="ECO:0000256" key="1">
    <source>
        <dbReference type="SAM" id="MobiDB-lite"/>
    </source>
</evidence>
<feature type="transmembrane region" description="Helical" evidence="2">
    <location>
        <begin position="151"/>
        <end position="172"/>
    </location>
</feature>
<evidence type="ECO:0000313" key="3">
    <source>
        <dbReference type="EMBL" id="KAB1988662.1"/>
    </source>
</evidence>
<feature type="region of interest" description="Disordered" evidence="1">
    <location>
        <begin position="1"/>
        <end position="44"/>
    </location>
</feature>
<name>A0A7J5DJ22_9ACTN</name>
<keyword evidence="4" id="KW-1185">Reference proteome</keyword>
<evidence type="ECO:0000256" key="2">
    <source>
        <dbReference type="SAM" id="Phobius"/>
    </source>
</evidence>
<dbReference type="EMBL" id="WBKG01000007">
    <property type="protein sequence ID" value="KAB1988662.1"/>
    <property type="molecule type" value="Genomic_DNA"/>
</dbReference>
<feature type="transmembrane region" description="Helical" evidence="2">
    <location>
        <begin position="178"/>
        <end position="206"/>
    </location>
</feature>
<comment type="caution">
    <text evidence="3">The sequence shown here is derived from an EMBL/GenBank/DDBJ whole genome shotgun (WGS) entry which is preliminary data.</text>
</comment>
<reference evidence="3 4" key="1">
    <citation type="submission" date="2019-09" db="EMBL/GenBank/DDBJ databases">
        <title>Isolation and identification of active actinomycetes.</title>
        <authorList>
            <person name="Yu Z."/>
            <person name="Han C."/>
            <person name="Yu B."/>
        </authorList>
    </citation>
    <scope>NUCLEOTIDE SEQUENCE [LARGE SCALE GENOMIC DNA]</scope>
    <source>
        <strain evidence="3 4">NEAU-H2</strain>
    </source>
</reference>
<accession>A0A7J5DJ22</accession>
<organism evidence="3 4">
    <name type="scientific">Streptomyces triticiradicis</name>
    <dbReference type="NCBI Taxonomy" id="2651189"/>
    <lineage>
        <taxon>Bacteria</taxon>
        <taxon>Bacillati</taxon>
        <taxon>Actinomycetota</taxon>
        <taxon>Actinomycetes</taxon>
        <taxon>Kitasatosporales</taxon>
        <taxon>Streptomycetaceae</taxon>
        <taxon>Streptomyces</taxon>
    </lineage>
</organism>
<gene>
    <name evidence="3" type="ORF">F8144_11370</name>
</gene>
<evidence type="ECO:0000313" key="4">
    <source>
        <dbReference type="Proteomes" id="UP000442990"/>
    </source>
</evidence>
<dbReference type="AlphaFoldDB" id="A0A7J5DJ22"/>
<keyword evidence="2" id="KW-1133">Transmembrane helix</keyword>
<feature type="transmembrane region" description="Helical" evidence="2">
    <location>
        <begin position="114"/>
        <end position="139"/>
    </location>
</feature>
<keyword evidence="2" id="KW-0812">Transmembrane</keyword>
<proteinExistence type="predicted"/>
<protein>
    <submittedName>
        <fullName evidence="3">Uncharacterized protein</fullName>
    </submittedName>
</protein>
<dbReference type="RefSeq" id="WP_151469145.1">
    <property type="nucleotide sequence ID" value="NZ_WBKG01000007.1"/>
</dbReference>
<sequence length="211" mass="21646">MSFGDPNNPYGPPPQQPPAAPPGAPGYGYPQAPPNIPPQGYGYPQQPAYPGYPGGNMMPQTMPGLMVTARVLLYIVAGVQILIGIFAIFGAATINDASNAGEDTFGDNGLSDIGHASAGIIFVIALIFLGLSALSITLGVKFTRGGQGIRITTMVYGILGSLLGFLGLINAADVGSSASLVFALLWIGFGGVMAAAMIAPSGAAWFNRPRY</sequence>